<accession>A0A3P6T2T7</accession>
<protein>
    <recommendedName>
        <fullName evidence="2">SXP/RAL-2 family protein Ani s 5-like cation-binding domain-containing protein</fullName>
    </recommendedName>
</protein>
<organism evidence="3 4">
    <name type="scientific">Cylicostephanus goldi</name>
    <name type="common">Nematode worm</name>
    <dbReference type="NCBI Taxonomy" id="71465"/>
    <lineage>
        <taxon>Eukaryota</taxon>
        <taxon>Metazoa</taxon>
        <taxon>Ecdysozoa</taxon>
        <taxon>Nematoda</taxon>
        <taxon>Chromadorea</taxon>
        <taxon>Rhabditida</taxon>
        <taxon>Rhabditina</taxon>
        <taxon>Rhabditomorpha</taxon>
        <taxon>Strongyloidea</taxon>
        <taxon>Strongylidae</taxon>
        <taxon>Cylicostephanus</taxon>
    </lineage>
</organism>
<dbReference type="AlphaFoldDB" id="A0A3P6T2T7"/>
<sequence length="89" mass="10364">MTLAELKQKLLDWEAKKTEELKKSIEAREQLKKKVDDMALETLRGLVDDYKEYSAIGSNKNMTLKEYFKALKSFDKKHPGVSQLLAIFR</sequence>
<evidence type="ECO:0000313" key="3">
    <source>
        <dbReference type="EMBL" id="VDK60178.1"/>
    </source>
</evidence>
<dbReference type="EMBL" id="UYRV01014265">
    <property type="protein sequence ID" value="VDK60178.1"/>
    <property type="molecule type" value="Genomic_DNA"/>
</dbReference>
<dbReference type="Proteomes" id="UP000271889">
    <property type="component" value="Unassembled WGS sequence"/>
</dbReference>
<reference evidence="3 4" key="1">
    <citation type="submission" date="2018-11" db="EMBL/GenBank/DDBJ databases">
        <authorList>
            <consortium name="Pathogen Informatics"/>
        </authorList>
    </citation>
    <scope>NUCLEOTIDE SEQUENCE [LARGE SCALE GENOMIC DNA]</scope>
</reference>
<gene>
    <name evidence="3" type="ORF">CGOC_LOCUS4924</name>
</gene>
<keyword evidence="1" id="KW-0175">Coiled coil</keyword>
<dbReference type="OrthoDB" id="10414526at2759"/>
<evidence type="ECO:0000259" key="2">
    <source>
        <dbReference type="Pfam" id="PF02520"/>
    </source>
</evidence>
<proteinExistence type="predicted"/>
<feature type="coiled-coil region" evidence="1">
    <location>
        <begin position="3"/>
        <end position="41"/>
    </location>
</feature>
<evidence type="ECO:0000313" key="4">
    <source>
        <dbReference type="Proteomes" id="UP000271889"/>
    </source>
</evidence>
<name>A0A3P6T2T7_CYLGO</name>
<dbReference type="Pfam" id="PF02520">
    <property type="entry name" value="ANIS5_cation-bd"/>
    <property type="match status" value="1"/>
</dbReference>
<dbReference type="InterPro" id="IPR003677">
    <property type="entry name" value="ANIS5_cation-bd"/>
</dbReference>
<keyword evidence="4" id="KW-1185">Reference proteome</keyword>
<evidence type="ECO:0000256" key="1">
    <source>
        <dbReference type="SAM" id="Coils"/>
    </source>
</evidence>
<feature type="domain" description="SXP/RAL-2 family protein Ani s 5-like cation-binding" evidence="2">
    <location>
        <begin position="1"/>
        <end position="82"/>
    </location>
</feature>